<keyword evidence="5" id="KW-0503">Monooxygenase</keyword>
<dbReference type="OMA" id="RLVWYPC"/>
<keyword evidence="4" id="KW-0560">Oxidoreductase</keyword>
<accession>A0A2I1BSV4</accession>
<dbReference type="InterPro" id="IPR050493">
    <property type="entry name" value="FAD-dep_Monooxygenase_BioMet"/>
</dbReference>
<dbReference type="Gene3D" id="3.50.50.60">
    <property type="entry name" value="FAD/NAD(P)-binding domain"/>
    <property type="match status" value="1"/>
</dbReference>
<dbReference type="GO" id="GO:0071949">
    <property type="term" value="F:FAD binding"/>
    <property type="evidence" value="ECO:0007669"/>
    <property type="project" value="InterPro"/>
</dbReference>
<keyword evidence="3" id="KW-0274">FAD</keyword>
<keyword evidence="8" id="KW-1185">Reference proteome</keyword>
<feature type="domain" description="FAD-binding" evidence="6">
    <location>
        <begin position="2"/>
        <end position="329"/>
    </location>
</feature>
<keyword evidence="2" id="KW-0285">Flavoprotein</keyword>
<dbReference type="VEuPathDB" id="FungiDB:P174DRAFT_446462"/>
<proteinExistence type="inferred from homology"/>
<dbReference type="PRINTS" id="PR00420">
    <property type="entry name" value="RNGMNOXGNASE"/>
</dbReference>
<dbReference type="InterPro" id="IPR002938">
    <property type="entry name" value="FAD-bd"/>
</dbReference>
<dbReference type="InterPro" id="IPR036188">
    <property type="entry name" value="FAD/NAD-bd_sf"/>
</dbReference>
<protein>
    <submittedName>
        <fullName evidence="7">Putative salicylate hydroxylase</fullName>
    </submittedName>
</protein>
<dbReference type="AlphaFoldDB" id="A0A2I1BSV4"/>
<evidence type="ECO:0000256" key="4">
    <source>
        <dbReference type="ARBA" id="ARBA00023002"/>
    </source>
</evidence>
<organism evidence="7 8">
    <name type="scientific">Aspergillus novofumigatus (strain IBT 16806)</name>
    <dbReference type="NCBI Taxonomy" id="1392255"/>
    <lineage>
        <taxon>Eukaryota</taxon>
        <taxon>Fungi</taxon>
        <taxon>Dikarya</taxon>
        <taxon>Ascomycota</taxon>
        <taxon>Pezizomycotina</taxon>
        <taxon>Eurotiomycetes</taxon>
        <taxon>Eurotiomycetidae</taxon>
        <taxon>Eurotiales</taxon>
        <taxon>Aspergillaceae</taxon>
        <taxon>Aspergillus</taxon>
        <taxon>Aspergillus subgen. Fumigati</taxon>
    </lineage>
</organism>
<dbReference type="SUPFAM" id="SSF54373">
    <property type="entry name" value="FAD-linked reductases, C-terminal domain"/>
    <property type="match status" value="1"/>
</dbReference>
<evidence type="ECO:0000256" key="2">
    <source>
        <dbReference type="ARBA" id="ARBA00022630"/>
    </source>
</evidence>
<comment type="similarity">
    <text evidence="1">Belongs to the paxM FAD-dependent monooxygenase family.</text>
</comment>
<evidence type="ECO:0000313" key="7">
    <source>
        <dbReference type="EMBL" id="PKX88465.1"/>
    </source>
</evidence>
<gene>
    <name evidence="7" type="ORF">P174DRAFT_446462</name>
</gene>
<dbReference type="GO" id="GO:0004497">
    <property type="term" value="F:monooxygenase activity"/>
    <property type="evidence" value="ECO:0007669"/>
    <property type="project" value="UniProtKB-KW"/>
</dbReference>
<dbReference type="GeneID" id="36535910"/>
<dbReference type="Proteomes" id="UP000234474">
    <property type="component" value="Unassembled WGS sequence"/>
</dbReference>
<dbReference type="RefSeq" id="XP_024677060.1">
    <property type="nucleotide sequence ID" value="XM_024828584.1"/>
</dbReference>
<dbReference type="STRING" id="1392255.A0A2I1BSV4"/>
<evidence type="ECO:0000313" key="8">
    <source>
        <dbReference type="Proteomes" id="UP000234474"/>
    </source>
</evidence>
<dbReference type="PANTHER" id="PTHR13789:SF215">
    <property type="entry name" value="FAD-BINDING DOMAIN-CONTAINING PROTEIN-RELATED"/>
    <property type="match status" value="1"/>
</dbReference>
<dbReference type="Pfam" id="PF01494">
    <property type="entry name" value="FAD_binding_3"/>
    <property type="match status" value="1"/>
</dbReference>
<dbReference type="OrthoDB" id="9993796at2759"/>
<dbReference type="EMBL" id="MSZS01000014">
    <property type="protein sequence ID" value="PKX88465.1"/>
    <property type="molecule type" value="Genomic_DNA"/>
</dbReference>
<dbReference type="FunFam" id="3.50.50.60:FF:000115">
    <property type="entry name" value="Salicylate hydroxylase, putative"/>
    <property type="match status" value="1"/>
</dbReference>
<reference evidence="8" key="1">
    <citation type="journal article" date="2018" name="Proc. Natl. Acad. Sci. U.S.A.">
        <title>Linking secondary metabolites to gene clusters through genome sequencing of six diverse Aspergillus species.</title>
        <authorList>
            <person name="Kaerboelling I."/>
            <person name="Vesth T.C."/>
            <person name="Frisvad J.C."/>
            <person name="Nybo J.L."/>
            <person name="Theobald S."/>
            <person name="Kuo A."/>
            <person name="Bowyer P."/>
            <person name="Matsuda Y."/>
            <person name="Mondo S."/>
            <person name="Lyhne E.K."/>
            <person name="Kogle M.E."/>
            <person name="Clum A."/>
            <person name="Lipzen A."/>
            <person name="Salamov A."/>
            <person name="Ngan C.Y."/>
            <person name="Daum C."/>
            <person name="Chiniquy J."/>
            <person name="Barry K."/>
            <person name="LaButti K."/>
            <person name="Haridas S."/>
            <person name="Simmons B.A."/>
            <person name="Magnuson J.K."/>
            <person name="Mortensen U.H."/>
            <person name="Larsen T.O."/>
            <person name="Grigoriev I.V."/>
            <person name="Baker S.E."/>
            <person name="Andersen M.R."/>
        </authorList>
    </citation>
    <scope>NUCLEOTIDE SEQUENCE [LARGE SCALE GENOMIC DNA]</scope>
    <source>
        <strain evidence="8">IBT 16806</strain>
    </source>
</reference>
<evidence type="ECO:0000256" key="1">
    <source>
        <dbReference type="ARBA" id="ARBA00007992"/>
    </source>
</evidence>
<evidence type="ECO:0000256" key="3">
    <source>
        <dbReference type="ARBA" id="ARBA00022827"/>
    </source>
</evidence>
<dbReference type="SUPFAM" id="SSF51905">
    <property type="entry name" value="FAD/NAD(P)-binding domain"/>
    <property type="match status" value="1"/>
</dbReference>
<dbReference type="PANTHER" id="PTHR13789">
    <property type="entry name" value="MONOOXYGENASE"/>
    <property type="match status" value="1"/>
</dbReference>
<evidence type="ECO:0000256" key="5">
    <source>
        <dbReference type="ARBA" id="ARBA00023033"/>
    </source>
</evidence>
<evidence type="ECO:0000259" key="6">
    <source>
        <dbReference type="Pfam" id="PF01494"/>
    </source>
</evidence>
<comment type="caution">
    <text evidence="7">The sequence shown here is derived from an EMBL/GenBank/DDBJ whole genome shotgun (WGS) entry which is preliminary data.</text>
</comment>
<name>A0A2I1BSV4_ASPN1</name>
<sequence length="423" mass="46767">MKVIVVGGGIGGLAAAIGLRRAGHEVKIFERSSFLREVGAAIHVCPNASRILLQWGFDAELARMVTVRRSVVASGSSLKPLVEVDCSLFTRTYVAPWFLAHRVDLHSELRRLATMEGSPGSPVDIFLRSEVVAYDAERGSVALADGSIHHADLIVAADGVHTSAIHEIIGHATPAASTGSAAFRFLIPTELLSEDPQTAPLLEDGLMRIFVADDHRRLVWYPCANNTVQNFVGIHPDHRKDGSEKEDWDRGADISDLLSEYHDFHPSIIAILKKTTSINRWPLLYRDPIPNWTRGRLVLIGDAAHPMLPHQGQGGAQAIEDGGALCEVFTNLSDTPSDEEIRCRLAIFEKVRLNRASAMQVFSNAGQDEAWKIRERAKQYMPDGVEVPSSPPEFMAHNFRYDVLEDSRRQLQSFFKNTQAVQV</sequence>